<comment type="subcellular location">
    <subcellularLocation>
        <location evidence="1">Membrane</location>
        <topology evidence="1">Multi-pass membrane protein</topology>
    </subcellularLocation>
</comment>
<dbReference type="EMBL" id="FOEC01000015">
    <property type="protein sequence ID" value="SEO98383.1"/>
    <property type="molecule type" value="Genomic_DNA"/>
</dbReference>
<feature type="transmembrane region" description="Helical" evidence="5">
    <location>
        <begin position="246"/>
        <end position="265"/>
    </location>
</feature>
<keyword evidence="3 5" id="KW-1133">Transmembrane helix</keyword>
<dbReference type="OrthoDB" id="92887at2"/>
<dbReference type="STRING" id="79604.AAY81_01130"/>
<evidence type="ECO:0000256" key="1">
    <source>
        <dbReference type="ARBA" id="ARBA00004141"/>
    </source>
</evidence>
<organism evidence="6 7">
    <name type="scientific">Denitrobacterium detoxificans</name>
    <dbReference type="NCBI Taxonomy" id="79604"/>
    <lineage>
        <taxon>Bacteria</taxon>
        <taxon>Bacillati</taxon>
        <taxon>Actinomycetota</taxon>
        <taxon>Coriobacteriia</taxon>
        <taxon>Eggerthellales</taxon>
        <taxon>Eggerthellaceae</taxon>
        <taxon>Denitrobacterium</taxon>
    </lineage>
</organism>
<evidence type="ECO:0000313" key="6">
    <source>
        <dbReference type="EMBL" id="SEO98383.1"/>
    </source>
</evidence>
<dbReference type="PATRIC" id="fig|79604.3.peg.236"/>
<accession>A0A172RW99</accession>
<keyword evidence="2 5" id="KW-0812">Transmembrane</keyword>
<proteinExistence type="predicted"/>
<dbReference type="Pfam" id="PF02361">
    <property type="entry name" value="CbiQ"/>
    <property type="match status" value="1"/>
</dbReference>
<name>A0A172RW99_9ACTN</name>
<evidence type="ECO:0000256" key="5">
    <source>
        <dbReference type="SAM" id="Phobius"/>
    </source>
</evidence>
<reference evidence="7" key="1">
    <citation type="submission" date="2016-10" db="EMBL/GenBank/DDBJ databases">
        <authorList>
            <person name="Varghese N."/>
        </authorList>
    </citation>
    <scope>NUCLEOTIDE SEQUENCE [LARGE SCALE GENOMIC DNA]</scope>
    <source>
        <strain evidence="7">DSM 21843</strain>
    </source>
</reference>
<protein>
    <submittedName>
        <fullName evidence="6">Energy-coupling factor transport system permease protein</fullName>
    </submittedName>
</protein>
<dbReference type="KEGG" id="ddt:AAY81_01130"/>
<keyword evidence="7" id="KW-1185">Reference proteome</keyword>
<sequence>MNRALFGKYWSGESPLHRMDSRAKLTFVVLVMVAIFCASSYAALGLCAAFLLACILIARIPLPQAVRSIGPLFFIVIITALLNVFFVQGGTVYVTAGPLQISQAGIHNAVFLGIRLTLLLIDASLLTLTTTTLDLTDGIEAVLAPLRRIGFPAHEFSMIMGIALRFVPQFVTELHTIRAAQLSRGAKLATSPLRGGISSLTSLMIPLFTSAFRHAETLSAAMDARCYHGAEGRTKLKPLAFTSVDARGAIAVACLVVAVIAMRVAGL</sequence>
<dbReference type="PANTHER" id="PTHR33514:SF13">
    <property type="entry name" value="PROTEIN ABCI12, CHLOROPLASTIC"/>
    <property type="match status" value="1"/>
</dbReference>
<dbReference type="Proteomes" id="UP000182975">
    <property type="component" value="Unassembled WGS sequence"/>
</dbReference>
<gene>
    <name evidence="6" type="ORF">SAMN02910314_01822</name>
</gene>
<dbReference type="AlphaFoldDB" id="A0A172RW99"/>
<evidence type="ECO:0000256" key="2">
    <source>
        <dbReference type="ARBA" id="ARBA00022692"/>
    </source>
</evidence>
<evidence type="ECO:0000313" key="7">
    <source>
        <dbReference type="Proteomes" id="UP000182975"/>
    </source>
</evidence>
<dbReference type="CDD" id="cd16914">
    <property type="entry name" value="EcfT"/>
    <property type="match status" value="1"/>
</dbReference>
<keyword evidence="4 5" id="KW-0472">Membrane</keyword>
<feature type="transmembrane region" description="Helical" evidence="5">
    <location>
        <begin position="72"/>
        <end position="96"/>
    </location>
</feature>
<dbReference type="RefSeq" id="WP_066660369.1">
    <property type="nucleotide sequence ID" value="NZ_CP011402.1"/>
</dbReference>
<feature type="transmembrane region" description="Helical" evidence="5">
    <location>
        <begin position="27"/>
        <end position="60"/>
    </location>
</feature>
<dbReference type="PANTHER" id="PTHR33514">
    <property type="entry name" value="PROTEIN ABCI12, CHLOROPLASTIC"/>
    <property type="match status" value="1"/>
</dbReference>
<evidence type="ECO:0000256" key="3">
    <source>
        <dbReference type="ARBA" id="ARBA00022989"/>
    </source>
</evidence>
<evidence type="ECO:0000256" key="4">
    <source>
        <dbReference type="ARBA" id="ARBA00023136"/>
    </source>
</evidence>
<dbReference type="GO" id="GO:0005886">
    <property type="term" value="C:plasma membrane"/>
    <property type="evidence" value="ECO:0007669"/>
    <property type="project" value="UniProtKB-ARBA"/>
</dbReference>
<dbReference type="InterPro" id="IPR003339">
    <property type="entry name" value="ABC/ECF_trnsptr_transmembrane"/>
</dbReference>